<evidence type="ECO:0000256" key="6">
    <source>
        <dbReference type="ARBA" id="ARBA00023136"/>
    </source>
</evidence>
<keyword evidence="8 9" id="KW-0449">Lipoprotein</keyword>
<dbReference type="InterPro" id="IPR003423">
    <property type="entry name" value="OMP_efflux"/>
</dbReference>
<dbReference type="SUPFAM" id="SSF56954">
    <property type="entry name" value="Outer membrane efflux proteins (OEP)"/>
    <property type="match status" value="1"/>
</dbReference>
<dbReference type="Gene3D" id="1.20.1600.10">
    <property type="entry name" value="Outer membrane efflux proteins (OEP)"/>
    <property type="match status" value="1"/>
</dbReference>
<comment type="subcellular location">
    <subcellularLocation>
        <location evidence="9">Cell membrane</location>
        <topology evidence="9">Lipid-anchor</topology>
    </subcellularLocation>
    <subcellularLocation>
        <location evidence="1">Membrane</location>
    </subcellularLocation>
</comment>
<evidence type="ECO:0000256" key="2">
    <source>
        <dbReference type="ARBA" id="ARBA00007613"/>
    </source>
</evidence>
<feature type="signal peptide" evidence="9">
    <location>
        <begin position="1"/>
        <end position="34"/>
    </location>
</feature>
<proteinExistence type="inferred from homology"/>
<dbReference type="PANTHER" id="PTHR30203:SF20">
    <property type="entry name" value="MULTIDRUG RESISTANCE OUTER MEMBRANE PROTEIN MDTP-RELATED"/>
    <property type="match status" value="1"/>
</dbReference>
<keyword evidence="4 9" id="KW-0812">Transmembrane</keyword>
<comment type="similarity">
    <text evidence="2 9">Belongs to the outer membrane factor (OMF) (TC 1.B.17) family.</text>
</comment>
<protein>
    <submittedName>
        <fullName evidence="10">Efflux transporter, outer membrane factor (OMF) lipoprotein, NodT family</fullName>
    </submittedName>
</protein>
<keyword evidence="11" id="KW-1185">Reference proteome</keyword>
<keyword evidence="5 9" id="KW-0732">Signal</keyword>
<dbReference type="InterPro" id="IPR010131">
    <property type="entry name" value="MdtP/NodT-like"/>
</dbReference>
<evidence type="ECO:0000256" key="8">
    <source>
        <dbReference type="ARBA" id="ARBA00023288"/>
    </source>
</evidence>
<keyword evidence="7 9" id="KW-0564">Palmitate</keyword>
<dbReference type="AlphaFoldDB" id="A0A0K6GSX3"/>
<dbReference type="Pfam" id="PF02321">
    <property type="entry name" value="OEP"/>
    <property type="match status" value="2"/>
</dbReference>
<sequence length="480" mass="50699">MLKDAFPSGAVPRWLAVLVAAALVAGCASPGAHRAPPATVDPATLGLTDQAGYAPAAGWWKAAADPVLDRLIDTALAQSPSLRVLDARLAEARAQAGLAESRLGPQVDATASVDRERYSLYGLTPPPLAGNYATLYRTALNASWDLDLWGRRRAELQAALGATQAQSLENAQARLKLVQAVMAQYTALQRQVALRETLLNRQRLAGERVALLAAQARAGVTSPSERRPAEMRAAQLGQQIAANDSDIARSRHALAALTGQPPAALAALKPLPMSVPPTVSEARLSTALLGQRPDIMALRARAEAGRLRAKAARAAFYPDLKLSAFIGLSAQDIGDLLKRDASILGVLPAITLPIFNSGALRSQLSQEEARYAQAIENYNQTVYDALRDTADALSTLRLSADQLREANAAQAAAARSADAARQRQRAGLTNGFAVLDAADLREQGAAQVADALAARRLAWIQLNTQLGGGVPLSANLEERS</sequence>
<dbReference type="EMBL" id="CYHA01000001">
    <property type="protein sequence ID" value="CUA81864.1"/>
    <property type="molecule type" value="Genomic_DNA"/>
</dbReference>
<accession>A0A0K6GSX3</accession>
<evidence type="ECO:0000256" key="1">
    <source>
        <dbReference type="ARBA" id="ARBA00004370"/>
    </source>
</evidence>
<reference evidence="11" key="1">
    <citation type="submission" date="2015-08" db="EMBL/GenBank/DDBJ databases">
        <authorList>
            <person name="Varghese N."/>
        </authorList>
    </citation>
    <scope>NUCLEOTIDE SEQUENCE [LARGE SCALE GENOMIC DNA]</scope>
    <source>
        <strain evidence="11">DSM 17901</strain>
    </source>
</reference>
<dbReference type="PANTHER" id="PTHR30203">
    <property type="entry name" value="OUTER MEMBRANE CATION EFFLUX PROTEIN"/>
    <property type="match status" value="1"/>
</dbReference>
<keyword evidence="6 9" id="KW-0472">Membrane</keyword>
<organism evidence="10 11">
    <name type="scientific">Gulbenkiania indica</name>
    <dbReference type="NCBI Taxonomy" id="375574"/>
    <lineage>
        <taxon>Bacteria</taxon>
        <taxon>Pseudomonadati</taxon>
        <taxon>Pseudomonadota</taxon>
        <taxon>Betaproteobacteria</taxon>
        <taxon>Neisseriales</taxon>
        <taxon>Chromobacteriaceae</taxon>
        <taxon>Gulbenkiania</taxon>
    </lineage>
</organism>
<evidence type="ECO:0000256" key="3">
    <source>
        <dbReference type="ARBA" id="ARBA00022452"/>
    </source>
</evidence>
<evidence type="ECO:0000256" key="5">
    <source>
        <dbReference type="ARBA" id="ARBA00022729"/>
    </source>
</evidence>
<dbReference type="Proteomes" id="UP000243535">
    <property type="component" value="Unassembled WGS sequence"/>
</dbReference>
<feature type="chain" id="PRO_5005393405" evidence="9">
    <location>
        <begin position="35"/>
        <end position="480"/>
    </location>
</feature>
<name>A0A0K6GSX3_9NEIS</name>
<evidence type="ECO:0000313" key="10">
    <source>
        <dbReference type="EMBL" id="CUA81864.1"/>
    </source>
</evidence>
<dbReference type="GO" id="GO:0005886">
    <property type="term" value="C:plasma membrane"/>
    <property type="evidence" value="ECO:0007669"/>
    <property type="project" value="UniProtKB-SubCell"/>
</dbReference>
<dbReference type="Gene3D" id="2.20.200.10">
    <property type="entry name" value="Outer membrane efflux proteins (OEP)"/>
    <property type="match status" value="1"/>
</dbReference>
<dbReference type="STRING" id="375574.GCA_001418035_00509"/>
<dbReference type="RefSeq" id="WP_072242792.1">
    <property type="nucleotide sequence ID" value="NZ_CYHA01000001.1"/>
</dbReference>
<evidence type="ECO:0000256" key="9">
    <source>
        <dbReference type="RuleBase" id="RU362097"/>
    </source>
</evidence>
<dbReference type="NCBIfam" id="TIGR01845">
    <property type="entry name" value="outer_NodT"/>
    <property type="match status" value="1"/>
</dbReference>
<evidence type="ECO:0000256" key="4">
    <source>
        <dbReference type="ARBA" id="ARBA00022692"/>
    </source>
</evidence>
<keyword evidence="3 9" id="KW-1134">Transmembrane beta strand</keyword>
<evidence type="ECO:0000256" key="7">
    <source>
        <dbReference type="ARBA" id="ARBA00023139"/>
    </source>
</evidence>
<dbReference type="PROSITE" id="PS51257">
    <property type="entry name" value="PROKAR_LIPOPROTEIN"/>
    <property type="match status" value="1"/>
</dbReference>
<evidence type="ECO:0000313" key="11">
    <source>
        <dbReference type="Proteomes" id="UP000243535"/>
    </source>
</evidence>
<gene>
    <name evidence="10" type="ORF">Ga0061063_0711</name>
</gene>
<dbReference type="GO" id="GO:0015562">
    <property type="term" value="F:efflux transmembrane transporter activity"/>
    <property type="evidence" value="ECO:0007669"/>
    <property type="project" value="InterPro"/>
</dbReference>